<keyword evidence="1 2" id="KW-0238">DNA-binding</keyword>
<dbReference type="Gene3D" id="1.10.357.10">
    <property type="entry name" value="Tetracycline Repressor, domain 2"/>
    <property type="match status" value="1"/>
</dbReference>
<evidence type="ECO:0000259" key="3">
    <source>
        <dbReference type="PROSITE" id="PS50977"/>
    </source>
</evidence>
<dbReference type="InterPro" id="IPR001647">
    <property type="entry name" value="HTH_TetR"/>
</dbReference>
<evidence type="ECO:0000313" key="4">
    <source>
        <dbReference type="EMBL" id="WXG68139.1"/>
    </source>
</evidence>
<protein>
    <recommendedName>
        <fullName evidence="3">HTH tetR-type domain-containing protein</fullName>
    </recommendedName>
</protein>
<dbReference type="Proteomes" id="UP001432000">
    <property type="component" value="Chromosome"/>
</dbReference>
<dbReference type="SUPFAM" id="SSF46689">
    <property type="entry name" value="Homeodomain-like"/>
    <property type="match status" value="1"/>
</dbReference>
<keyword evidence="5" id="KW-1185">Reference proteome</keyword>
<dbReference type="InterPro" id="IPR009057">
    <property type="entry name" value="Homeodomain-like_sf"/>
</dbReference>
<evidence type="ECO:0000313" key="5">
    <source>
        <dbReference type="Proteomes" id="UP001432000"/>
    </source>
</evidence>
<dbReference type="EMBL" id="CP147846">
    <property type="protein sequence ID" value="WXG68139.1"/>
    <property type="molecule type" value="Genomic_DNA"/>
</dbReference>
<gene>
    <name evidence="4" type="ORF">WDS16_23505</name>
</gene>
<evidence type="ECO:0000256" key="2">
    <source>
        <dbReference type="PROSITE-ProRule" id="PRU00335"/>
    </source>
</evidence>
<accession>A0ABZ2PG83</accession>
<dbReference type="PROSITE" id="PS50977">
    <property type="entry name" value="HTH_TETR_2"/>
    <property type="match status" value="1"/>
</dbReference>
<feature type="domain" description="HTH tetR-type" evidence="3">
    <location>
        <begin position="1"/>
        <end position="61"/>
    </location>
</feature>
<evidence type="ECO:0000256" key="1">
    <source>
        <dbReference type="ARBA" id="ARBA00023125"/>
    </source>
</evidence>
<feature type="DNA-binding region" description="H-T-H motif" evidence="2">
    <location>
        <begin position="24"/>
        <end position="43"/>
    </location>
</feature>
<name>A0ABZ2PG83_9NOCA</name>
<proteinExistence type="predicted"/>
<sequence length="173" mass="18646">MERRTVIADAAIDVIADSGLRALTHRGIDSALDFPAGSTSYYFRTKSDLMSAVIDRIADSSRVSFDGVSAQLGREPVEVTVRYLEHLLVERRNQLRARHSLLIDPSIDTEARARLDGCLFSVDGAVELFGDRAVGQGYVALCEGLVLASLGRGSGHVEVRAPIVTYLTGAGKV</sequence>
<dbReference type="RefSeq" id="WP_338888146.1">
    <property type="nucleotide sequence ID" value="NZ_CP147846.1"/>
</dbReference>
<organism evidence="4 5">
    <name type="scientific">Rhodococcus sovatensis</name>
    <dbReference type="NCBI Taxonomy" id="1805840"/>
    <lineage>
        <taxon>Bacteria</taxon>
        <taxon>Bacillati</taxon>
        <taxon>Actinomycetota</taxon>
        <taxon>Actinomycetes</taxon>
        <taxon>Mycobacteriales</taxon>
        <taxon>Nocardiaceae</taxon>
        <taxon>Rhodococcus</taxon>
    </lineage>
</organism>
<reference evidence="4 5" key="1">
    <citation type="submission" date="2024-03" db="EMBL/GenBank/DDBJ databases">
        <title>Natural products discovery in diverse microorganisms through a two-stage MS feature dereplication strategy.</title>
        <authorList>
            <person name="Zhang R."/>
        </authorList>
    </citation>
    <scope>NUCLEOTIDE SEQUENCE [LARGE SCALE GENOMIC DNA]</scope>
    <source>
        <strain evidence="4 5">18930</strain>
    </source>
</reference>